<reference evidence="4 5" key="1">
    <citation type="submission" date="2018-02" db="EMBL/GenBank/DDBJ databases">
        <title>Novel Leptospira species isolated from soil and water in Japan.</title>
        <authorList>
            <person name="Nakao R."/>
            <person name="Masuzawa T."/>
        </authorList>
    </citation>
    <scope>NUCLEOTIDE SEQUENCE [LARGE SCALE GENOMIC DNA]</scope>
    <source>
        <strain evidence="4 5">YH101</strain>
    </source>
</reference>
<dbReference type="InterPro" id="IPR029016">
    <property type="entry name" value="GAF-like_dom_sf"/>
</dbReference>
<protein>
    <submittedName>
        <fullName evidence="4">Serine phosphatase RsbU</fullName>
    </submittedName>
</protein>
<sequence length="915" mass="102647">MSPSSLPPLVQRSEEGGFFVTSSPEILDLYHFILSQARRLIQAKAACFYLKNERGNLSRIGQIKDTESISKIAKHVFRTRKSVLLKKGTHLSGDSKPLEDSVVASYIGDEVGEHSLGVIILEGIHHFENFAEQDLELINFFTSNLSALLKDTYYAEGVNQFLSSLATSILLLVDNSNIHNKNSRLEYLLEEIIRVAVLINTSLDLDRLLEMVMNSAKSVFRTEASSLLLLDDKKEFLVFNTVTGDKREEVAKIKVPMGQGIAGSVAITKQPMIINDAQNDPRVFRDVDKASNFITRNILAAPLIVGEEVIGVIEAINTIDRNNFSQSDIDFFLSFSSACAVAIQKTSLINNLNIANIELKQKLSTLESLFELGQAVLEAHDELGLMTRALAILTKELGAEDAGMVILQEGKRTLLQVYSRQKDVVFESFYDPQESSLILKSLETKDPRIGHVAHQEKDSFLGLESFVLRDSFVVLPVSPSGSSLKAALYVCGKKEPNGFLDSDLRMFKTISSPLAKAYENLRLNQEIITKKSIEKEIEITRNIQNNILPNHLITSFSFDLGVKSVPAKEVSGDFYDFHQYGTHNFSFLVADVSGKSLPAAIFMAMSSSIIRTLSRTTELSPSELLKKANQLIYEDSQSGMFVTLFFANFDSLSRTIRFASAGHNDQIWIRADGTYELLKGKGAPLGVVPIGSYIGGEIEIQANDMLVFYTDGAIEEKNKLEEEFGLDRLIQEIIRRKDKPSQVIVEEIYRIIRNFSDESEQYDDFTVMILKFPDLLLEEYKETFQATSAEIPRVRDFVAEKIRDRVKREFAFDDILVSLDEAATNIVMHGYEGLSVENPTFECKIQIQGELAIFTLIDEAKPFQRSVVPSPSLEANLKGERRGGFGVYLMEKLMDHVSYHNDGLKNYTRLEKRIL</sequence>
<dbReference type="SMART" id="SM00065">
    <property type="entry name" value="GAF"/>
    <property type="match status" value="2"/>
</dbReference>
<dbReference type="Gene3D" id="3.30.565.10">
    <property type="entry name" value="Histidine kinase-like ATPase, C-terminal domain"/>
    <property type="match status" value="1"/>
</dbReference>
<organism evidence="4 5">
    <name type="scientific">Leptospira ryugenii</name>
    <dbReference type="NCBI Taxonomy" id="1917863"/>
    <lineage>
        <taxon>Bacteria</taxon>
        <taxon>Pseudomonadati</taxon>
        <taxon>Spirochaetota</taxon>
        <taxon>Spirochaetia</taxon>
        <taxon>Leptospirales</taxon>
        <taxon>Leptospiraceae</taxon>
        <taxon>Leptospira</taxon>
    </lineage>
</organism>
<dbReference type="InterPro" id="IPR052016">
    <property type="entry name" value="Bact_Sigma-Reg"/>
</dbReference>
<comment type="caution">
    <text evidence="4">The sequence shown here is derived from an EMBL/GenBank/DDBJ whole genome shotgun (WGS) entry which is preliminary data.</text>
</comment>
<dbReference type="AlphaFoldDB" id="A0A2P2DWH5"/>
<gene>
    <name evidence="4" type="ORF">LPTSP4_04790</name>
</gene>
<proteinExistence type="predicted"/>
<feature type="domain" description="GAF" evidence="2">
    <location>
        <begin position="204"/>
        <end position="353"/>
    </location>
</feature>
<name>A0A2P2DWH5_9LEPT</name>
<evidence type="ECO:0000259" key="3">
    <source>
        <dbReference type="SMART" id="SM00331"/>
    </source>
</evidence>
<dbReference type="InterPro" id="IPR003018">
    <property type="entry name" value="GAF"/>
</dbReference>
<dbReference type="PANTHER" id="PTHR43156">
    <property type="entry name" value="STAGE II SPORULATION PROTEIN E-RELATED"/>
    <property type="match status" value="1"/>
</dbReference>
<keyword evidence="1" id="KW-0378">Hydrolase</keyword>
<dbReference type="SMART" id="SM00331">
    <property type="entry name" value="PP2C_SIG"/>
    <property type="match status" value="1"/>
</dbReference>
<evidence type="ECO:0000313" key="4">
    <source>
        <dbReference type="EMBL" id="GBF48972.1"/>
    </source>
</evidence>
<dbReference type="InterPro" id="IPR036890">
    <property type="entry name" value="HATPase_C_sf"/>
</dbReference>
<dbReference type="GO" id="GO:0016791">
    <property type="term" value="F:phosphatase activity"/>
    <property type="evidence" value="ECO:0007669"/>
    <property type="project" value="TreeGrafter"/>
</dbReference>
<dbReference type="PANTHER" id="PTHR43156:SF2">
    <property type="entry name" value="STAGE II SPORULATION PROTEIN E"/>
    <property type="match status" value="1"/>
</dbReference>
<dbReference type="OrthoDB" id="9773346at2"/>
<feature type="domain" description="GAF" evidence="2">
    <location>
        <begin position="381"/>
        <end position="528"/>
    </location>
</feature>
<evidence type="ECO:0000259" key="2">
    <source>
        <dbReference type="SMART" id="SM00065"/>
    </source>
</evidence>
<dbReference type="Proteomes" id="UP000245133">
    <property type="component" value="Unassembled WGS sequence"/>
</dbReference>
<dbReference type="Pfam" id="PF13581">
    <property type="entry name" value="HATPase_c_2"/>
    <property type="match status" value="1"/>
</dbReference>
<evidence type="ECO:0000256" key="1">
    <source>
        <dbReference type="ARBA" id="ARBA00022801"/>
    </source>
</evidence>
<dbReference type="SUPFAM" id="SSF55781">
    <property type="entry name" value="GAF domain-like"/>
    <property type="match status" value="3"/>
</dbReference>
<accession>A0A2P2DWH5</accession>
<dbReference type="Gene3D" id="3.60.40.10">
    <property type="entry name" value="PPM-type phosphatase domain"/>
    <property type="match status" value="1"/>
</dbReference>
<dbReference type="SUPFAM" id="SSF81606">
    <property type="entry name" value="PP2C-like"/>
    <property type="match status" value="1"/>
</dbReference>
<dbReference type="Pfam" id="PF07228">
    <property type="entry name" value="SpoIIE"/>
    <property type="match status" value="1"/>
</dbReference>
<dbReference type="CDD" id="cd16936">
    <property type="entry name" value="HATPase_RsbW-like"/>
    <property type="match status" value="1"/>
</dbReference>
<keyword evidence="5" id="KW-1185">Reference proteome</keyword>
<dbReference type="RefSeq" id="WP_108973337.1">
    <property type="nucleotide sequence ID" value="NZ_BFBB01000002.1"/>
</dbReference>
<dbReference type="EMBL" id="BFBB01000002">
    <property type="protein sequence ID" value="GBF48972.1"/>
    <property type="molecule type" value="Genomic_DNA"/>
</dbReference>
<dbReference type="InterPro" id="IPR036457">
    <property type="entry name" value="PPM-type-like_dom_sf"/>
</dbReference>
<dbReference type="InterPro" id="IPR001932">
    <property type="entry name" value="PPM-type_phosphatase-like_dom"/>
</dbReference>
<feature type="domain" description="PPM-type phosphatase" evidence="3">
    <location>
        <begin position="555"/>
        <end position="772"/>
    </location>
</feature>
<dbReference type="Pfam" id="PF01590">
    <property type="entry name" value="GAF"/>
    <property type="match status" value="1"/>
</dbReference>
<dbReference type="InterPro" id="IPR003594">
    <property type="entry name" value="HATPase_dom"/>
</dbReference>
<evidence type="ECO:0000313" key="5">
    <source>
        <dbReference type="Proteomes" id="UP000245133"/>
    </source>
</evidence>
<dbReference type="Gene3D" id="3.30.450.40">
    <property type="match status" value="2"/>
</dbReference>